<gene>
    <name evidence="3" type="ORF">OLC1_LOCUS1565</name>
</gene>
<dbReference type="InterPro" id="IPR019734">
    <property type="entry name" value="TPR_rpt"/>
</dbReference>
<dbReference type="PRINTS" id="PR01415">
    <property type="entry name" value="ANKYRIN"/>
</dbReference>
<evidence type="ECO:0000256" key="2">
    <source>
        <dbReference type="PROSITE-ProRule" id="PRU00339"/>
    </source>
</evidence>
<dbReference type="SUPFAM" id="SSF48452">
    <property type="entry name" value="TPR-like"/>
    <property type="match status" value="1"/>
</dbReference>
<feature type="repeat" description="TPR" evidence="2">
    <location>
        <begin position="379"/>
        <end position="412"/>
    </location>
</feature>
<dbReference type="Pfam" id="PF12796">
    <property type="entry name" value="Ank_2"/>
    <property type="match status" value="2"/>
</dbReference>
<evidence type="ECO:0000256" key="1">
    <source>
        <dbReference type="PROSITE-ProRule" id="PRU00023"/>
    </source>
</evidence>
<accession>A0AAV1C0Y3</accession>
<keyword evidence="4" id="KW-1185">Reference proteome</keyword>
<dbReference type="PROSITE" id="PS50297">
    <property type="entry name" value="ANK_REP_REGION"/>
    <property type="match status" value="3"/>
</dbReference>
<dbReference type="SMART" id="SM00028">
    <property type="entry name" value="TPR"/>
    <property type="match status" value="3"/>
</dbReference>
<keyword evidence="2" id="KW-0802">TPR repeat</keyword>
<dbReference type="EMBL" id="OX459118">
    <property type="protein sequence ID" value="CAI9089161.1"/>
    <property type="molecule type" value="Genomic_DNA"/>
</dbReference>
<reference evidence="3" key="1">
    <citation type="submission" date="2023-03" db="EMBL/GenBank/DDBJ databases">
        <authorList>
            <person name="Julca I."/>
        </authorList>
    </citation>
    <scope>NUCLEOTIDE SEQUENCE</scope>
</reference>
<dbReference type="InterPro" id="IPR002110">
    <property type="entry name" value="Ankyrin_rpt"/>
</dbReference>
<dbReference type="Proteomes" id="UP001161247">
    <property type="component" value="Chromosome 1"/>
</dbReference>
<sequence length="439" mass="49023">MVLPPGVAELILEAAQEGDLTLIRSYNALHCAASIGESIPTCRFLIHKLKFDINAPDFAKGDTPLLHAVAGKHQPTVMYLINSGADITKSDVDGCTPLHYAVEVGSTELVKLLISKGADFSASSNAGTPVHIAADCGRVEILKYLLELKADPNCELVSMSPLWCLCMLYWPEALCATYAVHSSYVKLICLELTLFAPFDVLQQQIYERQELIQMFVPFMLQHLYFFAAGIRDEKMIRSLLKAGADPNMTEGLGKTPLELAAFCGFREVFKLLLPVTSRIECYPYWSISGVMHHVHSSEASAQWKSKREELFLMAKENGRVAFEKKDYMKAIYWYTQASQADQADARVLSNQSLCWALLNDGGRALREAQACVDLDPSWSKAHYREGAAWKLLKKFDKAAEAFSRALALDPRNKGIEEEYRNSVYFGDRAVDAECRKSSH</sequence>
<dbReference type="Pfam" id="PF13637">
    <property type="entry name" value="Ank_4"/>
    <property type="match status" value="1"/>
</dbReference>
<dbReference type="InterPro" id="IPR051616">
    <property type="entry name" value="Cul2-RING_E3_ligase_SR"/>
</dbReference>
<dbReference type="AlphaFoldDB" id="A0AAV1C0Y3"/>
<feature type="repeat" description="ANK" evidence="1">
    <location>
        <begin position="125"/>
        <end position="153"/>
    </location>
</feature>
<dbReference type="Gene3D" id="1.25.40.20">
    <property type="entry name" value="Ankyrin repeat-containing domain"/>
    <property type="match status" value="2"/>
</dbReference>
<dbReference type="InterPro" id="IPR036770">
    <property type="entry name" value="Ankyrin_rpt-contain_sf"/>
</dbReference>
<dbReference type="PROSITE" id="PS50293">
    <property type="entry name" value="TPR_REGION"/>
    <property type="match status" value="1"/>
</dbReference>
<dbReference type="PANTHER" id="PTHR46224">
    <property type="entry name" value="ANKYRIN REPEAT FAMILY PROTEIN"/>
    <property type="match status" value="1"/>
</dbReference>
<dbReference type="SUPFAM" id="SSF48403">
    <property type="entry name" value="Ankyrin repeat"/>
    <property type="match status" value="1"/>
</dbReference>
<protein>
    <submittedName>
        <fullName evidence="3">OLC1v1023672C1</fullName>
    </submittedName>
</protein>
<dbReference type="PROSITE" id="PS50005">
    <property type="entry name" value="TPR"/>
    <property type="match status" value="1"/>
</dbReference>
<dbReference type="InterPro" id="IPR011990">
    <property type="entry name" value="TPR-like_helical_dom_sf"/>
</dbReference>
<evidence type="ECO:0000313" key="3">
    <source>
        <dbReference type="EMBL" id="CAI9089161.1"/>
    </source>
</evidence>
<evidence type="ECO:0000313" key="4">
    <source>
        <dbReference type="Proteomes" id="UP001161247"/>
    </source>
</evidence>
<dbReference type="SMART" id="SM00248">
    <property type="entry name" value="ANK"/>
    <property type="match status" value="6"/>
</dbReference>
<dbReference type="Pfam" id="PF00515">
    <property type="entry name" value="TPR_1"/>
    <property type="match status" value="1"/>
</dbReference>
<name>A0AAV1C0Y3_OLDCO</name>
<dbReference type="PROSITE" id="PS50088">
    <property type="entry name" value="ANK_REPEAT"/>
    <property type="match status" value="3"/>
</dbReference>
<dbReference type="PANTHER" id="PTHR46224:SF67">
    <property type="entry name" value="HSP70-HSP90 ORGANIZING PROTEIN 3-LIKE"/>
    <property type="match status" value="1"/>
</dbReference>
<keyword evidence="1" id="KW-0040">ANK repeat</keyword>
<organism evidence="3 4">
    <name type="scientific">Oldenlandia corymbosa var. corymbosa</name>
    <dbReference type="NCBI Taxonomy" id="529605"/>
    <lineage>
        <taxon>Eukaryota</taxon>
        <taxon>Viridiplantae</taxon>
        <taxon>Streptophyta</taxon>
        <taxon>Embryophyta</taxon>
        <taxon>Tracheophyta</taxon>
        <taxon>Spermatophyta</taxon>
        <taxon>Magnoliopsida</taxon>
        <taxon>eudicotyledons</taxon>
        <taxon>Gunneridae</taxon>
        <taxon>Pentapetalae</taxon>
        <taxon>asterids</taxon>
        <taxon>lamiids</taxon>
        <taxon>Gentianales</taxon>
        <taxon>Rubiaceae</taxon>
        <taxon>Rubioideae</taxon>
        <taxon>Spermacoceae</taxon>
        <taxon>Hedyotis-Oldenlandia complex</taxon>
        <taxon>Oldenlandia</taxon>
    </lineage>
</organism>
<proteinExistence type="predicted"/>
<feature type="repeat" description="ANK" evidence="1">
    <location>
        <begin position="93"/>
        <end position="125"/>
    </location>
</feature>
<feature type="repeat" description="ANK" evidence="1">
    <location>
        <begin position="60"/>
        <end position="92"/>
    </location>
</feature>
<dbReference type="Gene3D" id="1.25.40.10">
    <property type="entry name" value="Tetratricopeptide repeat domain"/>
    <property type="match status" value="1"/>
</dbReference>